<comment type="caution">
    <text evidence="1">The sequence shown here is derived from an EMBL/GenBank/DDBJ whole genome shotgun (WGS) entry which is preliminary data.</text>
</comment>
<proteinExistence type="predicted"/>
<sequence>MHISRYICFYKIKYSSLELSIIDPDSSENKKNKNSNHQSDSESSLVIEEELTWISCAGQLENLINDFNLCNTLLSKVKSDPYPNPIIFILESIQVISTIKDKAIQFLINSKKVVEKMTSVENENENYVFDDLIFHDPGKRGPVTSSPQRQYLINLGPFQPKLLKFPVNSKINKSKQNRFNPKWYCEYPLLEYNASYCFACTLFPKGNGRQSSDLAWISKGVNQWHKMKSRGIKKLGKLQQHFSSLSHKAALHDYCHFMSKSNHIDFIINKYARVEAIKLNQEKEFNKQVITILIDVT</sequence>
<dbReference type="AlphaFoldDB" id="A0A6G0XGU3"/>
<name>A0A6G0XGU3_APHCR</name>
<dbReference type="OrthoDB" id="10066664at2759"/>
<dbReference type="Proteomes" id="UP000478052">
    <property type="component" value="Unassembled WGS sequence"/>
</dbReference>
<protein>
    <submittedName>
        <fullName evidence="1">Zinc finger MYM-type protein 1-like</fullName>
    </submittedName>
</protein>
<reference evidence="1 2" key="1">
    <citation type="submission" date="2019-08" db="EMBL/GenBank/DDBJ databases">
        <title>Whole genome of Aphis craccivora.</title>
        <authorList>
            <person name="Voronova N.V."/>
            <person name="Shulinski R.S."/>
            <person name="Bandarenka Y.V."/>
            <person name="Zhorov D.G."/>
            <person name="Warner D."/>
        </authorList>
    </citation>
    <scope>NUCLEOTIDE SEQUENCE [LARGE SCALE GENOMIC DNA]</scope>
    <source>
        <strain evidence="1">180601</strain>
        <tissue evidence="1">Whole Body</tissue>
    </source>
</reference>
<feature type="non-terminal residue" evidence="1">
    <location>
        <position position="297"/>
    </location>
</feature>
<accession>A0A6G0XGU3</accession>
<keyword evidence="2" id="KW-1185">Reference proteome</keyword>
<dbReference type="EMBL" id="VUJU01007859">
    <property type="protein sequence ID" value="KAF0739482.1"/>
    <property type="molecule type" value="Genomic_DNA"/>
</dbReference>
<gene>
    <name evidence="1" type="ORF">FWK35_00011518</name>
</gene>
<evidence type="ECO:0000313" key="2">
    <source>
        <dbReference type="Proteomes" id="UP000478052"/>
    </source>
</evidence>
<organism evidence="1 2">
    <name type="scientific">Aphis craccivora</name>
    <name type="common">Cowpea aphid</name>
    <dbReference type="NCBI Taxonomy" id="307492"/>
    <lineage>
        <taxon>Eukaryota</taxon>
        <taxon>Metazoa</taxon>
        <taxon>Ecdysozoa</taxon>
        <taxon>Arthropoda</taxon>
        <taxon>Hexapoda</taxon>
        <taxon>Insecta</taxon>
        <taxon>Pterygota</taxon>
        <taxon>Neoptera</taxon>
        <taxon>Paraneoptera</taxon>
        <taxon>Hemiptera</taxon>
        <taxon>Sternorrhyncha</taxon>
        <taxon>Aphidomorpha</taxon>
        <taxon>Aphidoidea</taxon>
        <taxon>Aphididae</taxon>
        <taxon>Aphidini</taxon>
        <taxon>Aphis</taxon>
        <taxon>Aphis</taxon>
    </lineage>
</organism>
<evidence type="ECO:0000313" key="1">
    <source>
        <dbReference type="EMBL" id="KAF0739482.1"/>
    </source>
</evidence>